<feature type="compositionally biased region" description="Polar residues" evidence="1">
    <location>
        <begin position="7"/>
        <end position="28"/>
    </location>
</feature>
<reference evidence="2" key="2">
    <citation type="submission" date="2017-06" db="EMBL/GenBank/DDBJ databases">
        <title>WGS assembly of Brachypodium distachyon.</title>
        <authorList>
            <consortium name="The International Brachypodium Initiative"/>
            <person name="Lucas S."/>
            <person name="Harmon-Smith M."/>
            <person name="Lail K."/>
            <person name="Tice H."/>
            <person name="Grimwood J."/>
            <person name="Bruce D."/>
            <person name="Barry K."/>
            <person name="Shu S."/>
            <person name="Lindquist E."/>
            <person name="Wang M."/>
            <person name="Pitluck S."/>
            <person name="Vogel J.P."/>
            <person name="Garvin D.F."/>
            <person name="Mockler T.C."/>
            <person name="Schmutz J."/>
            <person name="Rokhsar D."/>
            <person name="Bevan M.W."/>
        </authorList>
    </citation>
    <scope>NUCLEOTIDE SEQUENCE</scope>
    <source>
        <strain evidence="2">Bd21</strain>
    </source>
</reference>
<dbReference type="AlphaFoldDB" id="A0A2K2CI37"/>
<evidence type="ECO:0000313" key="4">
    <source>
        <dbReference type="Proteomes" id="UP000008810"/>
    </source>
</evidence>
<evidence type="ECO:0000313" key="2">
    <source>
        <dbReference type="EMBL" id="PNT61696.1"/>
    </source>
</evidence>
<reference evidence="3" key="3">
    <citation type="submission" date="2018-08" db="UniProtKB">
        <authorList>
            <consortium name="EnsemblPlants"/>
        </authorList>
    </citation>
    <scope>IDENTIFICATION</scope>
    <source>
        <strain evidence="3">cv. Bd21</strain>
    </source>
</reference>
<organism evidence="2">
    <name type="scientific">Brachypodium distachyon</name>
    <name type="common">Purple false brome</name>
    <name type="synonym">Trachynia distachya</name>
    <dbReference type="NCBI Taxonomy" id="15368"/>
    <lineage>
        <taxon>Eukaryota</taxon>
        <taxon>Viridiplantae</taxon>
        <taxon>Streptophyta</taxon>
        <taxon>Embryophyta</taxon>
        <taxon>Tracheophyta</taxon>
        <taxon>Spermatophyta</taxon>
        <taxon>Magnoliopsida</taxon>
        <taxon>Liliopsida</taxon>
        <taxon>Poales</taxon>
        <taxon>Poaceae</taxon>
        <taxon>BOP clade</taxon>
        <taxon>Pooideae</taxon>
        <taxon>Stipodae</taxon>
        <taxon>Brachypodieae</taxon>
        <taxon>Brachypodium</taxon>
    </lineage>
</organism>
<dbReference type="Proteomes" id="UP000008810">
    <property type="component" value="Chromosome 5"/>
</dbReference>
<dbReference type="EMBL" id="CM000884">
    <property type="protein sequence ID" value="PNT61696.1"/>
    <property type="molecule type" value="Genomic_DNA"/>
</dbReference>
<proteinExistence type="predicted"/>
<accession>A0A2K2CI37</accession>
<dbReference type="InParanoid" id="A0A2K2CI37"/>
<protein>
    <submittedName>
        <fullName evidence="2 3">Uncharacterized protein</fullName>
    </submittedName>
</protein>
<feature type="region of interest" description="Disordered" evidence="1">
    <location>
        <begin position="1"/>
        <end position="28"/>
    </location>
</feature>
<reference evidence="2 3" key="1">
    <citation type="journal article" date="2010" name="Nature">
        <title>Genome sequencing and analysis of the model grass Brachypodium distachyon.</title>
        <authorList>
            <consortium name="International Brachypodium Initiative"/>
        </authorList>
    </citation>
    <scope>NUCLEOTIDE SEQUENCE [LARGE SCALE GENOMIC DNA]</scope>
    <source>
        <strain evidence="2 3">Bd21</strain>
    </source>
</reference>
<keyword evidence="4" id="KW-1185">Reference proteome</keyword>
<gene>
    <name evidence="2" type="ORF">BRADI_5g19013v3</name>
</gene>
<evidence type="ECO:0000256" key="1">
    <source>
        <dbReference type="SAM" id="MobiDB-lite"/>
    </source>
</evidence>
<name>A0A2K2CI37_BRADI</name>
<evidence type="ECO:0000313" key="3">
    <source>
        <dbReference type="EnsemblPlants" id="PNT61696"/>
    </source>
</evidence>
<sequence>MGPDSRYQLSATSPAPINNTANKVTSTALGNKRRVPWIPHHLKGKRSKKARLSLCLPIGVSS</sequence>
<dbReference type="EnsemblPlants" id="PNT61696">
    <property type="protein sequence ID" value="PNT61696"/>
    <property type="gene ID" value="BRADI_5g19013v3"/>
</dbReference>
<dbReference type="Gramene" id="PNT61696">
    <property type="protein sequence ID" value="PNT61696"/>
    <property type="gene ID" value="BRADI_5g19013v3"/>
</dbReference>